<dbReference type="EMBL" id="JAAAPK010000001">
    <property type="protein sequence ID" value="NBC38747.1"/>
    <property type="molecule type" value="Genomic_DNA"/>
</dbReference>
<evidence type="ECO:0000313" key="1">
    <source>
        <dbReference type="EMBL" id="NBC38747.1"/>
    </source>
</evidence>
<protein>
    <submittedName>
        <fullName evidence="1">Uncharacterized protein</fullName>
    </submittedName>
</protein>
<dbReference type="RefSeq" id="WP_139919152.1">
    <property type="nucleotide sequence ID" value="NZ_CBCSLE010000070.1"/>
</dbReference>
<comment type="caution">
    <text evidence="1">The sequence shown here is derived from an EMBL/GenBank/DDBJ whole genome shotgun (WGS) entry which is preliminary data.</text>
</comment>
<name>A0A7X5BS01_9BACT</name>
<keyword evidence="2" id="KW-1185">Reference proteome</keyword>
<sequence length="397" mass="43618">MSNLVVNPFASIELTRERSAPVGLRVSAPFPGRGRLTTAIDSRLHPRLFQSLRTLAESARSHVRGRLELDETEVSVLREAGYLVPPSEVPQAPRFGCLLGEDLPAAGRKPRLAPGTVVVTGFKLLTAPPRLPREKRHLGLLGLTGRFPLALVRDAVTGITAVHEVPDWLVGACTRLRPGGPAPTLTPREFQALRAARILLSQEELTRERATWRYALDSARILLEHRGYANMAGLFHPAQMKALRAYYRGLVSSGLLVLGDPQSLRYVRHNDPVSSFFHEQLAGVVSNLFDVEARPSYNYLGCYQPGARLARHTDRAQCRFSGTLLVDFTSGRTGPGSWPLVFSPPGGRPGTLHQTSGECAFYRGCDIPHARPTLPEGCRSTSLFLHYVPRTFRGALS</sequence>
<organism evidence="1 2">
    <name type="scientific">Corallococcus exiguus</name>
    <dbReference type="NCBI Taxonomy" id="83462"/>
    <lineage>
        <taxon>Bacteria</taxon>
        <taxon>Pseudomonadati</taxon>
        <taxon>Myxococcota</taxon>
        <taxon>Myxococcia</taxon>
        <taxon>Myxococcales</taxon>
        <taxon>Cystobacterineae</taxon>
        <taxon>Myxococcaceae</taxon>
        <taxon>Corallococcus</taxon>
    </lineage>
</organism>
<evidence type="ECO:0000313" key="2">
    <source>
        <dbReference type="Proteomes" id="UP000537825"/>
    </source>
</evidence>
<dbReference type="AlphaFoldDB" id="A0A7X5BS01"/>
<reference evidence="1 2" key="1">
    <citation type="submission" date="2020-01" db="EMBL/GenBank/DDBJ databases">
        <title>The draft genome sequence of Corallococcus exiguus DSM 14696.</title>
        <authorList>
            <person name="Zhang X."/>
            <person name="Zhu H."/>
        </authorList>
    </citation>
    <scope>NUCLEOTIDE SEQUENCE [LARGE SCALE GENOMIC DNA]</scope>
    <source>
        <strain evidence="1 2">DSM 14696</strain>
    </source>
</reference>
<proteinExistence type="predicted"/>
<accession>A0A7X5BS01</accession>
<dbReference type="Proteomes" id="UP000537825">
    <property type="component" value="Unassembled WGS sequence"/>
</dbReference>
<gene>
    <name evidence="1" type="ORF">GTZ93_02830</name>
</gene>